<dbReference type="Proteomes" id="UP000637267">
    <property type="component" value="Unassembled WGS sequence"/>
</dbReference>
<reference evidence="2" key="1">
    <citation type="journal article" date="2019" name="Int. J. Syst. Evol. Microbiol.">
        <title>The Global Catalogue of Microorganisms (GCM) 10K type strain sequencing project: providing services to taxonomists for standard genome sequencing and annotation.</title>
        <authorList>
            <consortium name="The Broad Institute Genomics Platform"/>
            <consortium name="The Broad Institute Genome Sequencing Center for Infectious Disease"/>
            <person name="Wu L."/>
            <person name="Ma J."/>
        </authorList>
    </citation>
    <scope>NUCLEOTIDE SEQUENCE [LARGE SCALE GENOMIC DNA]</scope>
    <source>
        <strain evidence="2">CGMCC 1.8859</strain>
    </source>
</reference>
<dbReference type="RefSeq" id="WP_188703349.1">
    <property type="nucleotide sequence ID" value="NZ_BMLX01000001.1"/>
</dbReference>
<evidence type="ECO:0000313" key="2">
    <source>
        <dbReference type="Proteomes" id="UP000637267"/>
    </source>
</evidence>
<accession>A0ABQ2P7A3</accession>
<sequence>MRSFLNNLFSRDASPLENPRQVNAWCKKLELADPQAQRAKVASVVNAFLSADDKLSPEVLQALIKIDESVQMGYERIRYQYVSNPRMPKEIEQSLWLDITGLADSMVKAYLRFAKVEVDGEEKQAYDGMMPLVLARCLHYVGVLAKWHYFRFDRVPGQLWSQAHSLYRLSEIDGFDCNPFPLYPHHGAEVSSCADEYIQLLMLNTVSSNNLAVRQLDWVDQWLDKWSRNVLIARRYQPDHHHYCVNLSGKQGPEKIGDDSQGDPYRYWGIYELLNEVQSLIARLEAGASPASLGLGNDVRGPACLELLKHLDVFWGMAVRNAQFARSDRRDVHKEADVVFGLDRLHRKIRADNEKFSRQPDEAKTGVDYDEVMDMRLYGFVSARTRSRQAQAPQIVQRAEQPDWQSWRVENESEGGYGATLEAAGADWVRPGVMIGMRFGAEDSWKVCVVRRISRMNEFQIYAGLQLLSATPVAVNIQTTAAAAAPPRALEVTDFAEFDSSALHTANSALYLPYEVDGVTSNTLLMHSANYDADRTYEVQARDRHFTVSLTRSLDKGVDWTWVTVQVMGQKH</sequence>
<proteinExistence type="predicted"/>
<dbReference type="EMBL" id="BMLX01000001">
    <property type="protein sequence ID" value="GGP19814.1"/>
    <property type="molecule type" value="Genomic_DNA"/>
</dbReference>
<keyword evidence="2" id="KW-1185">Reference proteome</keyword>
<comment type="caution">
    <text evidence="1">The sequence shown here is derived from an EMBL/GenBank/DDBJ whole genome shotgun (WGS) entry which is preliminary data.</text>
</comment>
<protein>
    <submittedName>
        <fullName evidence="1">Uncharacterized protein</fullName>
    </submittedName>
</protein>
<organism evidence="1 2">
    <name type="scientific">Silvimonas iriomotensis</name>
    <dbReference type="NCBI Taxonomy" id="449662"/>
    <lineage>
        <taxon>Bacteria</taxon>
        <taxon>Pseudomonadati</taxon>
        <taxon>Pseudomonadota</taxon>
        <taxon>Betaproteobacteria</taxon>
        <taxon>Neisseriales</taxon>
        <taxon>Chitinibacteraceae</taxon>
        <taxon>Silvimonas</taxon>
    </lineage>
</organism>
<evidence type="ECO:0000313" key="1">
    <source>
        <dbReference type="EMBL" id="GGP19814.1"/>
    </source>
</evidence>
<gene>
    <name evidence="1" type="ORF">GCM10010970_12480</name>
</gene>
<name>A0ABQ2P7A3_9NEIS</name>